<dbReference type="SUPFAM" id="SSF53927">
    <property type="entry name" value="Cytidine deaminase-like"/>
    <property type="match status" value="1"/>
</dbReference>
<dbReference type="RefSeq" id="WP_152193342.1">
    <property type="nucleotide sequence ID" value="NZ_VUKD01000001.1"/>
</dbReference>
<dbReference type="Pfam" id="PF00383">
    <property type="entry name" value="dCMP_cyt_deam_1"/>
    <property type="match status" value="1"/>
</dbReference>
<dbReference type="OrthoDB" id="9802676at2"/>
<evidence type="ECO:0000313" key="3">
    <source>
        <dbReference type="Proteomes" id="UP000437709"/>
    </source>
</evidence>
<dbReference type="PANTHER" id="PTHR11079:SF161">
    <property type="entry name" value="CMP_DCMP-TYPE DEAMINASE DOMAIN-CONTAINING PROTEIN"/>
    <property type="match status" value="1"/>
</dbReference>
<gene>
    <name evidence="2" type="ORF">GB881_17075</name>
</gene>
<dbReference type="PANTHER" id="PTHR11079">
    <property type="entry name" value="CYTOSINE DEAMINASE FAMILY MEMBER"/>
    <property type="match status" value="1"/>
</dbReference>
<dbReference type="EMBL" id="WHPC01000105">
    <property type="protein sequence ID" value="MPV38730.1"/>
    <property type="molecule type" value="Genomic_DNA"/>
</dbReference>
<dbReference type="Gene3D" id="3.40.140.10">
    <property type="entry name" value="Cytidine Deaminase, domain 2"/>
    <property type="match status" value="1"/>
</dbReference>
<accession>A0A6N7EKY3</accession>
<dbReference type="GO" id="GO:0006152">
    <property type="term" value="P:purine nucleoside catabolic process"/>
    <property type="evidence" value="ECO:0007669"/>
    <property type="project" value="TreeGrafter"/>
</dbReference>
<dbReference type="CDD" id="cd01285">
    <property type="entry name" value="nucleoside_deaminase"/>
    <property type="match status" value="1"/>
</dbReference>
<dbReference type="AlphaFoldDB" id="A0A6N7EKY3"/>
<protein>
    <submittedName>
        <fullName evidence="2">Nucleoside deaminase</fullName>
    </submittedName>
</protein>
<name>A0A6N7EKY3_9MICO</name>
<dbReference type="InterPro" id="IPR016193">
    <property type="entry name" value="Cytidine_deaminase-like"/>
</dbReference>
<dbReference type="InterPro" id="IPR002125">
    <property type="entry name" value="CMP_dCMP_dom"/>
</dbReference>
<evidence type="ECO:0000259" key="1">
    <source>
        <dbReference type="PROSITE" id="PS51747"/>
    </source>
</evidence>
<feature type="domain" description="CMP/dCMP-type deaminase" evidence="1">
    <location>
        <begin position="6"/>
        <end position="127"/>
    </location>
</feature>
<organism evidence="2 3">
    <name type="scientific">Georgenia subflava</name>
    <dbReference type="NCBI Taxonomy" id="1622177"/>
    <lineage>
        <taxon>Bacteria</taxon>
        <taxon>Bacillati</taxon>
        <taxon>Actinomycetota</taxon>
        <taxon>Actinomycetes</taxon>
        <taxon>Micrococcales</taxon>
        <taxon>Bogoriellaceae</taxon>
        <taxon>Georgenia</taxon>
    </lineage>
</organism>
<evidence type="ECO:0000313" key="2">
    <source>
        <dbReference type="EMBL" id="MPV38730.1"/>
    </source>
</evidence>
<dbReference type="Proteomes" id="UP000437709">
    <property type="component" value="Unassembled WGS sequence"/>
</dbReference>
<comment type="caution">
    <text evidence="2">The sequence shown here is derived from an EMBL/GenBank/DDBJ whole genome shotgun (WGS) entry which is preliminary data.</text>
</comment>
<dbReference type="PROSITE" id="PS51747">
    <property type="entry name" value="CYT_DCMP_DEAMINASES_2"/>
    <property type="match status" value="1"/>
</dbReference>
<reference evidence="2 3" key="1">
    <citation type="submission" date="2019-10" db="EMBL/GenBank/DDBJ databases">
        <title>Georgenia wutianyii sp. nov. and Georgenia yuyongxinii sp. nov. isolated from plateau pika (Ochotona curzoniae) in the Qinghai-Tibet plateau of China.</title>
        <authorList>
            <person name="Tian Z."/>
        </authorList>
    </citation>
    <scope>NUCLEOTIDE SEQUENCE [LARGE SCALE GENOMIC DNA]</scope>
    <source>
        <strain evidence="2 3">JCM 19765</strain>
    </source>
</reference>
<sequence length="160" mass="17491">MTHHDHHAEEHLARAVELATRNVGDDGGPFAAIVVTADGRRFEGSNRVTATLDPTAHAEIVAIRTACSELGVPDLDGATLYSSCEPCPMCLSAALWARIEAVYYAADRHDAAEVGFDDAEFHRYVSDHADRAIMPLVELRPDNATAPFEAWSAYDGRQHY</sequence>
<keyword evidence="3" id="KW-1185">Reference proteome</keyword>
<proteinExistence type="predicted"/>
<dbReference type="GO" id="GO:0047974">
    <property type="term" value="F:guanosine deaminase activity"/>
    <property type="evidence" value="ECO:0007669"/>
    <property type="project" value="TreeGrafter"/>
</dbReference>